<evidence type="ECO:0000313" key="1">
    <source>
        <dbReference type="EnsemblMetazoa" id="XP_050506149.1"/>
    </source>
</evidence>
<protein>
    <submittedName>
        <fullName evidence="1">Uncharacterized protein</fullName>
    </submittedName>
</protein>
<accession>A0ABM5K7I3</accession>
<keyword evidence="2" id="KW-1185">Reference proteome</keyword>
<sequence>MCSVVCVLSKCLVTLQSRRHCHFKEMLIVSERLRSLRRDPIRPVINKFEEPITSAFTKFLTIDAEVKSPIEDGDEYYEKVKQIKSKKIQELHLKDPIDHAIVKEDKMMGMATEYQVEYRSLGIQDKERILKIKTEHFKLPENWIIPETTQRREHRNPVLLNESALDPPLIIIPPDSLGQNEKINEILQVRTGTSTYEDTYSKFGEFAIRNQIHGKITYPK</sequence>
<name>A0ABM5K7I3_DIAVI</name>
<dbReference type="EnsemblMetazoa" id="XM_050650192.1">
    <property type="protein sequence ID" value="XP_050506149.1"/>
    <property type="gene ID" value="LOC126884258"/>
</dbReference>
<evidence type="ECO:0000313" key="2">
    <source>
        <dbReference type="Proteomes" id="UP001652700"/>
    </source>
</evidence>
<proteinExistence type="predicted"/>
<organism evidence="1 2">
    <name type="scientific">Diabrotica virgifera virgifera</name>
    <name type="common">western corn rootworm</name>
    <dbReference type="NCBI Taxonomy" id="50390"/>
    <lineage>
        <taxon>Eukaryota</taxon>
        <taxon>Metazoa</taxon>
        <taxon>Ecdysozoa</taxon>
        <taxon>Arthropoda</taxon>
        <taxon>Hexapoda</taxon>
        <taxon>Insecta</taxon>
        <taxon>Pterygota</taxon>
        <taxon>Neoptera</taxon>
        <taxon>Endopterygota</taxon>
        <taxon>Coleoptera</taxon>
        <taxon>Polyphaga</taxon>
        <taxon>Cucujiformia</taxon>
        <taxon>Chrysomeloidea</taxon>
        <taxon>Chrysomelidae</taxon>
        <taxon>Galerucinae</taxon>
        <taxon>Diabroticina</taxon>
        <taxon>Diabroticites</taxon>
        <taxon>Diabrotica</taxon>
    </lineage>
</organism>
<dbReference type="GeneID" id="126884258"/>
<dbReference type="Proteomes" id="UP001652700">
    <property type="component" value="Unplaced"/>
</dbReference>
<reference evidence="1" key="1">
    <citation type="submission" date="2025-05" db="UniProtKB">
        <authorList>
            <consortium name="EnsemblMetazoa"/>
        </authorList>
    </citation>
    <scope>IDENTIFICATION</scope>
</reference>
<dbReference type="RefSeq" id="XP_050506149.1">
    <property type="nucleotide sequence ID" value="XM_050650192.1"/>
</dbReference>